<evidence type="ECO:0000313" key="2">
    <source>
        <dbReference type="EMBL" id="GAH43399.1"/>
    </source>
</evidence>
<comment type="caution">
    <text evidence="2">The sequence shown here is derived from an EMBL/GenBank/DDBJ whole genome shotgun (WGS) entry which is preliminary data.</text>
</comment>
<keyword evidence="1" id="KW-0812">Transmembrane</keyword>
<name>X1GP54_9ZZZZ</name>
<keyword evidence="1" id="KW-1133">Transmembrane helix</keyword>
<dbReference type="EMBL" id="BARU01007267">
    <property type="protein sequence ID" value="GAH43399.1"/>
    <property type="molecule type" value="Genomic_DNA"/>
</dbReference>
<reference evidence="2" key="1">
    <citation type="journal article" date="2014" name="Front. Microbiol.">
        <title>High frequency of phylogenetically diverse reductive dehalogenase-homologous genes in deep subseafloor sedimentary metagenomes.</title>
        <authorList>
            <person name="Kawai M."/>
            <person name="Futagami T."/>
            <person name="Toyoda A."/>
            <person name="Takaki Y."/>
            <person name="Nishi S."/>
            <person name="Hori S."/>
            <person name="Arai W."/>
            <person name="Tsubouchi T."/>
            <person name="Morono Y."/>
            <person name="Uchiyama I."/>
            <person name="Ito T."/>
            <person name="Fujiyama A."/>
            <person name="Inagaki F."/>
            <person name="Takami H."/>
        </authorList>
    </citation>
    <scope>NUCLEOTIDE SEQUENCE</scope>
    <source>
        <strain evidence="2">Expedition CK06-06</strain>
    </source>
</reference>
<gene>
    <name evidence="2" type="ORF">S03H2_14321</name>
</gene>
<evidence type="ECO:0000256" key="1">
    <source>
        <dbReference type="SAM" id="Phobius"/>
    </source>
</evidence>
<protein>
    <submittedName>
        <fullName evidence="2">Uncharacterized protein</fullName>
    </submittedName>
</protein>
<dbReference type="AlphaFoldDB" id="X1GP54"/>
<feature type="transmembrane region" description="Helical" evidence="1">
    <location>
        <begin position="229"/>
        <end position="249"/>
    </location>
</feature>
<accession>X1GP54</accession>
<feature type="non-terminal residue" evidence="2">
    <location>
        <position position="1"/>
    </location>
</feature>
<sequence>TYPFNDRRRFSGVVDIVRGREENLIDGIRYKVCKVGPRDITLAEVGEGLSLDIDLSRAPLIANSVSLVAIKFTVKHIIDFQLLRDIEETYFDLDYFSHTNVPDMYACIKGDMVIPVVPILPSDAGGFAIILYSPSGYQLISADKEAKETHCAFDYRGNSITSVSGLLWEMSDSMTRQSRDPLSEQIYFENNKFNFGLSADGRMVERVYPSEIRKELDKLRQRVGRPNKFTWIAIGLAAAGFIAAIISIFI</sequence>
<proteinExistence type="predicted"/>
<organism evidence="2">
    <name type="scientific">marine sediment metagenome</name>
    <dbReference type="NCBI Taxonomy" id="412755"/>
    <lineage>
        <taxon>unclassified sequences</taxon>
        <taxon>metagenomes</taxon>
        <taxon>ecological metagenomes</taxon>
    </lineage>
</organism>
<keyword evidence="1" id="KW-0472">Membrane</keyword>